<evidence type="ECO:0000313" key="2">
    <source>
        <dbReference type="Proteomes" id="UP000023435"/>
    </source>
</evidence>
<evidence type="ECO:0000313" key="1">
    <source>
        <dbReference type="EMBL" id="KWS03228.1"/>
    </source>
</evidence>
<dbReference type="Proteomes" id="UP000023435">
    <property type="component" value="Unassembled WGS sequence"/>
</dbReference>
<dbReference type="AlphaFoldDB" id="A0A120AFL7"/>
<sequence length="177" mass="19230">MPRLRLDKVALRLISRLQAALSPRVADGQVVMFSVTAPIRLPSKTAAELEADISQCLRRGATTVEISDTICGNQVRVRFAKGGARPASKVVGFVHNPGTDPRVLFDLTVGLLRHIGAAVDKRPPESFDGDRWLVIADEQGGERIGTYRQVYSQLGVSTDFNKMLVVFADGQVETLTG</sequence>
<name>A0A120AFL7_9GAMM</name>
<dbReference type="EMBL" id="JAJA02000001">
    <property type="protein sequence ID" value="KWS03228.1"/>
    <property type="molecule type" value="Genomic_DNA"/>
</dbReference>
<gene>
    <name evidence="1" type="ORF">AZ78_0774</name>
</gene>
<keyword evidence="2" id="KW-1185">Reference proteome</keyword>
<proteinExistence type="predicted"/>
<comment type="caution">
    <text evidence="1">The sequence shown here is derived from an EMBL/GenBank/DDBJ whole genome shotgun (WGS) entry which is preliminary data.</text>
</comment>
<protein>
    <submittedName>
        <fullName evidence="1">Uncharacterized protein</fullName>
    </submittedName>
</protein>
<organism evidence="1 2">
    <name type="scientific">Lysobacter capsici AZ78</name>
    <dbReference type="NCBI Taxonomy" id="1444315"/>
    <lineage>
        <taxon>Bacteria</taxon>
        <taxon>Pseudomonadati</taxon>
        <taxon>Pseudomonadota</taxon>
        <taxon>Gammaproteobacteria</taxon>
        <taxon>Lysobacterales</taxon>
        <taxon>Lysobacteraceae</taxon>
        <taxon>Lysobacter</taxon>
    </lineage>
</organism>
<reference evidence="1 2" key="1">
    <citation type="journal article" date="2014" name="Genome Announc.">
        <title>Draft Genome Sequence of Lysobacter capsici AZ78, a Bacterium Antagonistic to Plant-Pathogenic Oomycetes.</title>
        <authorList>
            <person name="Puopolo G."/>
            <person name="Sonego P."/>
            <person name="Engelen K."/>
            <person name="Pertot I."/>
        </authorList>
    </citation>
    <scope>NUCLEOTIDE SEQUENCE [LARGE SCALE GENOMIC DNA]</scope>
    <source>
        <strain evidence="1 2">AZ78</strain>
    </source>
</reference>
<accession>A0A120AFL7</accession>